<accession>A0A9P5PS50</accession>
<dbReference type="Proteomes" id="UP000772434">
    <property type="component" value="Unassembled WGS sequence"/>
</dbReference>
<keyword evidence="2" id="KW-1185">Reference proteome</keyword>
<protein>
    <submittedName>
        <fullName evidence="1">Uncharacterized protein</fullName>
    </submittedName>
</protein>
<gene>
    <name evidence="1" type="ORF">BDP27DRAFT_935573</name>
</gene>
<dbReference type="OrthoDB" id="3364808at2759"/>
<reference evidence="1" key="1">
    <citation type="submission" date="2020-11" db="EMBL/GenBank/DDBJ databases">
        <authorList>
            <consortium name="DOE Joint Genome Institute"/>
            <person name="Ahrendt S."/>
            <person name="Riley R."/>
            <person name="Andreopoulos W."/>
            <person name="Labutti K."/>
            <person name="Pangilinan J."/>
            <person name="Ruiz-Duenas F.J."/>
            <person name="Barrasa J.M."/>
            <person name="Sanchez-Garcia M."/>
            <person name="Camarero S."/>
            <person name="Miyauchi S."/>
            <person name="Serrano A."/>
            <person name="Linde D."/>
            <person name="Babiker R."/>
            <person name="Drula E."/>
            <person name="Ayuso-Fernandez I."/>
            <person name="Pacheco R."/>
            <person name="Padilla G."/>
            <person name="Ferreira P."/>
            <person name="Barriuso J."/>
            <person name="Kellner H."/>
            <person name="Castanera R."/>
            <person name="Alfaro M."/>
            <person name="Ramirez L."/>
            <person name="Pisabarro A.G."/>
            <person name="Kuo A."/>
            <person name="Tritt A."/>
            <person name="Lipzen A."/>
            <person name="He G."/>
            <person name="Yan M."/>
            <person name="Ng V."/>
            <person name="Cullen D."/>
            <person name="Martin F."/>
            <person name="Rosso M.-N."/>
            <person name="Henrissat B."/>
            <person name="Hibbett D."/>
            <person name="Martinez A.T."/>
            <person name="Grigoriev I.V."/>
        </authorList>
    </citation>
    <scope>NUCLEOTIDE SEQUENCE</scope>
    <source>
        <strain evidence="1">AH 40177</strain>
    </source>
</reference>
<dbReference type="AlphaFoldDB" id="A0A9P5PS50"/>
<proteinExistence type="predicted"/>
<organism evidence="1 2">
    <name type="scientific">Rhodocollybia butyracea</name>
    <dbReference type="NCBI Taxonomy" id="206335"/>
    <lineage>
        <taxon>Eukaryota</taxon>
        <taxon>Fungi</taxon>
        <taxon>Dikarya</taxon>
        <taxon>Basidiomycota</taxon>
        <taxon>Agaricomycotina</taxon>
        <taxon>Agaricomycetes</taxon>
        <taxon>Agaricomycetidae</taxon>
        <taxon>Agaricales</taxon>
        <taxon>Marasmiineae</taxon>
        <taxon>Omphalotaceae</taxon>
        <taxon>Rhodocollybia</taxon>
    </lineage>
</organism>
<dbReference type="EMBL" id="JADNRY010000077">
    <property type="protein sequence ID" value="KAF9067120.1"/>
    <property type="molecule type" value="Genomic_DNA"/>
</dbReference>
<evidence type="ECO:0000313" key="1">
    <source>
        <dbReference type="EMBL" id="KAF9067120.1"/>
    </source>
</evidence>
<evidence type="ECO:0000313" key="2">
    <source>
        <dbReference type="Proteomes" id="UP000772434"/>
    </source>
</evidence>
<comment type="caution">
    <text evidence="1">The sequence shown here is derived from an EMBL/GenBank/DDBJ whole genome shotgun (WGS) entry which is preliminary data.</text>
</comment>
<name>A0A9P5PS50_9AGAR</name>
<sequence>MTRQRDHATMDILQRDNMSCDGMFGRKKCWTLGLSKPLSDSTTIVHAYSNLYRVITPLGPPSCVYNTPHPGIFDLCCTLPTEALNTMREHPELLKLLLFTSATPARVVTMASNLSVHGPDEFERTSYHNGITGDDGHPDLVYRLDYLTMAFPKPVGRFTNIPAKHSAESSTPRSIVSGTLLVPRFVTLSKNGV</sequence>